<dbReference type="AlphaFoldDB" id="A0A126ZVA2"/>
<dbReference type="Pfam" id="PF00805">
    <property type="entry name" value="Pentapeptide"/>
    <property type="match status" value="4"/>
</dbReference>
<feature type="region of interest" description="Disordered" evidence="2">
    <location>
        <begin position="368"/>
        <end position="389"/>
    </location>
</feature>
<evidence type="ECO:0000313" key="3">
    <source>
        <dbReference type="EMBL" id="AMM31013.1"/>
    </source>
</evidence>
<dbReference type="KEGG" id="satk:SA2016_0312"/>
<dbReference type="STRING" id="37927.SA2016_0312"/>
<dbReference type="EMBL" id="CP014518">
    <property type="protein sequence ID" value="AMM31013.1"/>
    <property type="molecule type" value="Genomic_DNA"/>
</dbReference>
<dbReference type="InterPro" id="IPR001646">
    <property type="entry name" value="5peptide_repeat"/>
</dbReference>
<dbReference type="SUPFAM" id="SSF141571">
    <property type="entry name" value="Pentapeptide repeat-like"/>
    <property type="match status" value="2"/>
</dbReference>
<dbReference type="OrthoDB" id="134501at2"/>
<dbReference type="Proteomes" id="UP000070134">
    <property type="component" value="Chromosome"/>
</dbReference>
<protein>
    <submittedName>
        <fullName evidence="3">Pentapeptide repeat protein</fullName>
    </submittedName>
</protein>
<dbReference type="RefSeq" id="WP_084249223.1">
    <property type="nucleotide sequence ID" value="NZ_BJMO01000007.1"/>
</dbReference>
<dbReference type="PANTHER" id="PTHR47485">
    <property type="entry name" value="THYLAKOID LUMENAL 17.4 KDA PROTEIN, CHLOROPLASTIC"/>
    <property type="match status" value="1"/>
</dbReference>
<keyword evidence="1" id="KW-0677">Repeat</keyword>
<dbReference type="PANTHER" id="PTHR47485:SF1">
    <property type="entry name" value="THYLAKOID LUMENAL 17.4 KDA PROTEIN, CHLOROPLASTIC"/>
    <property type="match status" value="1"/>
</dbReference>
<organism evidence="3 4">
    <name type="scientific">Sinomonas atrocyanea</name>
    <dbReference type="NCBI Taxonomy" id="37927"/>
    <lineage>
        <taxon>Bacteria</taxon>
        <taxon>Bacillati</taxon>
        <taxon>Actinomycetota</taxon>
        <taxon>Actinomycetes</taxon>
        <taxon>Micrococcales</taxon>
        <taxon>Micrococcaceae</taxon>
        <taxon>Sinomonas</taxon>
    </lineage>
</organism>
<evidence type="ECO:0000256" key="1">
    <source>
        <dbReference type="ARBA" id="ARBA00022737"/>
    </source>
</evidence>
<name>A0A126ZVA2_9MICC</name>
<dbReference type="Gene3D" id="2.160.20.80">
    <property type="entry name" value="E3 ubiquitin-protein ligase SopA"/>
    <property type="match status" value="1"/>
</dbReference>
<dbReference type="PATRIC" id="fig|37927.3.peg.324"/>
<evidence type="ECO:0000256" key="2">
    <source>
        <dbReference type="SAM" id="MobiDB-lite"/>
    </source>
</evidence>
<keyword evidence="4" id="KW-1185">Reference proteome</keyword>
<proteinExistence type="predicted"/>
<gene>
    <name evidence="3" type="ORF">SA2016_0312</name>
</gene>
<reference evidence="3 4" key="1">
    <citation type="submission" date="2016-02" db="EMBL/GenBank/DDBJ databases">
        <title>Complete genome of Sinomonas atrocyanea KCTC 3377.</title>
        <authorList>
            <person name="Kim K.M."/>
        </authorList>
    </citation>
    <scope>NUCLEOTIDE SEQUENCE [LARGE SCALE GENOMIC DNA]</scope>
    <source>
        <strain evidence="3 4">KCTC 3377</strain>
    </source>
</reference>
<evidence type="ECO:0000313" key="4">
    <source>
        <dbReference type="Proteomes" id="UP000070134"/>
    </source>
</evidence>
<accession>A0A126ZVA2</accession>
<sequence length="452" mass="48641">MTKPAVVALLTNSQVWNAYLKRLPQDQRPDLAGAKLAGAALDYRDLSRANLVGADLSRANLAKTLLIDADLRGANLADANLAGAMLNDANLTGADLTGANLTAADLIGADLTEADFDHARLTGATMIEANLVGAALTAANLRRVNLTGAHLMNADLTRAQLYNAKLNGAILTSATLNRANLTNADLTEADLTSAKIDLNTVNAAGETLLRALQSSSSKKLADLDVVRLVVELPENSDPQTLADLASSAAIVARLSMQVGAQLQHERLPELSSESVGPLLTTATGQPSFVTVRSMHYGSPWWIDLVEQVPSYVQLGGAIAGTAAIVGRKHNRQLLSFLFMLARRQERELWLEERREYRRAELGRQRVEHEHQIAEHEKERANAAAEMERRTMSEASVASLRIEPASEAELRQRVASAGLKPELTAKILEDSAGLEPLVRNGLNVVTAEEDQRG</sequence>